<dbReference type="EMBL" id="JBHSFH010000006">
    <property type="protein sequence ID" value="MFC4495211.1"/>
    <property type="molecule type" value="Genomic_DNA"/>
</dbReference>
<evidence type="ECO:0000256" key="3">
    <source>
        <dbReference type="ARBA" id="ARBA00022842"/>
    </source>
</evidence>
<dbReference type="Gene3D" id="3.60.120.10">
    <property type="entry name" value="Anthranilate synthase"/>
    <property type="match status" value="1"/>
</dbReference>
<dbReference type="InterPro" id="IPR019999">
    <property type="entry name" value="Anth_synth_I-like"/>
</dbReference>
<evidence type="ECO:0000259" key="6">
    <source>
        <dbReference type="Pfam" id="PF00425"/>
    </source>
</evidence>
<evidence type="ECO:0000256" key="2">
    <source>
        <dbReference type="ARBA" id="ARBA00022723"/>
    </source>
</evidence>
<comment type="cofactor">
    <cofactor evidence="1">
        <name>Mg(2+)</name>
        <dbReference type="ChEBI" id="CHEBI:18420"/>
    </cofactor>
</comment>
<dbReference type="InterPro" id="IPR015890">
    <property type="entry name" value="Chorismate_C"/>
</dbReference>
<evidence type="ECO:0000256" key="4">
    <source>
        <dbReference type="ARBA" id="ARBA00023239"/>
    </source>
</evidence>
<evidence type="ECO:0000313" key="7">
    <source>
        <dbReference type="EMBL" id="MFC4495211.1"/>
    </source>
</evidence>
<dbReference type="PANTHER" id="PTHR11236:SF48">
    <property type="entry name" value="ISOCHORISMATE SYNTHASE MENF"/>
    <property type="match status" value="1"/>
</dbReference>
<dbReference type="NCBIfam" id="TIGR03494">
    <property type="entry name" value="salicyl_syn"/>
    <property type="match status" value="1"/>
</dbReference>
<dbReference type="InterPro" id="IPR005801">
    <property type="entry name" value="ADC_synthase"/>
</dbReference>
<evidence type="ECO:0000313" key="8">
    <source>
        <dbReference type="Proteomes" id="UP001595997"/>
    </source>
</evidence>
<keyword evidence="8" id="KW-1185">Reference proteome</keyword>
<feature type="region of interest" description="Disordered" evidence="5">
    <location>
        <begin position="420"/>
        <end position="467"/>
    </location>
</feature>
<dbReference type="Proteomes" id="UP001595997">
    <property type="component" value="Unassembled WGS sequence"/>
</dbReference>
<accession>A0ABV9A8K4</accession>
<protein>
    <submittedName>
        <fullName evidence="7">Salicylate synthase</fullName>
        <ecNumber evidence="7">4.2.99.21</ecNumber>
    </submittedName>
</protein>
<evidence type="ECO:0000256" key="1">
    <source>
        <dbReference type="ARBA" id="ARBA00001946"/>
    </source>
</evidence>
<proteinExistence type="predicted"/>
<dbReference type="GO" id="GO:0043904">
    <property type="term" value="F:isochorismate pyruvate lyase activity"/>
    <property type="evidence" value="ECO:0007669"/>
    <property type="project" value="UniProtKB-EC"/>
</dbReference>
<dbReference type="Pfam" id="PF00425">
    <property type="entry name" value="Chorismate_bind"/>
    <property type="match status" value="1"/>
</dbReference>
<organism evidence="7 8">
    <name type="scientific">Streptomyces ovatisporus</name>
    <dbReference type="NCBI Taxonomy" id="1128682"/>
    <lineage>
        <taxon>Bacteria</taxon>
        <taxon>Bacillati</taxon>
        <taxon>Actinomycetota</taxon>
        <taxon>Actinomycetes</taxon>
        <taxon>Kitasatosporales</taxon>
        <taxon>Streptomycetaceae</taxon>
        <taxon>Streptomyces</taxon>
    </lineage>
</organism>
<gene>
    <name evidence="7" type="ORF">ACFPA8_13825</name>
</gene>
<reference evidence="8" key="1">
    <citation type="journal article" date="2019" name="Int. J. Syst. Evol. Microbiol.">
        <title>The Global Catalogue of Microorganisms (GCM) 10K type strain sequencing project: providing services to taxonomists for standard genome sequencing and annotation.</title>
        <authorList>
            <consortium name="The Broad Institute Genomics Platform"/>
            <consortium name="The Broad Institute Genome Sequencing Center for Infectious Disease"/>
            <person name="Wu L."/>
            <person name="Ma J."/>
        </authorList>
    </citation>
    <scope>NUCLEOTIDE SEQUENCE [LARGE SCALE GENOMIC DNA]</scope>
    <source>
        <strain evidence="8">CGMCC 4.7357</strain>
    </source>
</reference>
<dbReference type="InterPro" id="IPR019996">
    <property type="entry name" value="Salicylate_synthase"/>
</dbReference>
<dbReference type="EC" id="4.2.99.21" evidence="7"/>
<name>A0ABV9A8K4_9ACTN</name>
<evidence type="ECO:0000256" key="5">
    <source>
        <dbReference type="SAM" id="MobiDB-lite"/>
    </source>
</evidence>
<dbReference type="PRINTS" id="PR00095">
    <property type="entry name" value="ANTSNTHASEI"/>
</dbReference>
<dbReference type="SUPFAM" id="SSF56322">
    <property type="entry name" value="ADC synthase"/>
    <property type="match status" value="1"/>
</dbReference>
<feature type="domain" description="Chorismate-utilising enzyme C-terminal" evidence="6">
    <location>
        <begin position="173"/>
        <end position="425"/>
    </location>
</feature>
<keyword evidence="3" id="KW-0460">Magnesium</keyword>
<keyword evidence="2" id="KW-0479">Metal-binding</keyword>
<keyword evidence="4 7" id="KW-0456">Lyase</keyword>
<sequence length="467" mass="49679">MKSHYRTAVVETSGEPLAVATGLATSGLFDTYVVYEGPDGWSYAGGAAAEIVLGPRTVRCTENGTTRERPWRGDPLEPVREFLDGLDIEDWRAYGWSAFELAYAIAGAEAGEQVLLHLTVPETEVTLNGSRAVLRSMSSDALASVEAVMSRMDPEPRIPARTAHARLESGGPAYCEGVEAGVRDIRDGRFQKVVLSRVVPVEGEIDFAATYMAGRRANTPARSFLMSMAGMRALGFSPETVVEISAGGRVTSQPLAGTRALTGDPATDAQLREELLADPKELHEHAISVKVAVDELGGPCKPETVVVEEYMTVKCRGTVQHLASRVAGQLPEGGSPWDAFAAVFPAVTASGVPKRPSYEAIRGYESQPRGPYAGTVMTVGQDGSMDAALVLRSLFSRGGETWLRAGAGVVGNSRPARELEETVEKLSSVSRHLVPRGSSGPPGGPPAGQVTVPKQRRPRRAGAQEQS</sequence>
<dbReference type="PANTHER" id="PTHR11236">
    <property type="entry name" value="AMINOBENZOATE/ANTHRANILATE SYNTHASE"/>
    <property type="match status" value="1"/>
</dbReference>
<dbReference type="RefSeq" id="WP_386447603.1">
    <property type="nucleotide sequence ID" value="NZ_JBHSFH010000006.1"/>
</dbReference>
<comment type="caution">
    <text evidence="7">The sequence shown here is derived from an EMBL/GenBank/DDBJ whole genome shotgun (WGS) entry which is preliminary data.</text>
</comment>